<name>A0ABZ1YRS6_9NOCA</name>
<keyword evidence="4" id="KW-1185">Reference proteome</keyword>
<protein>
    <submittedName>
        <fullName evidence="3">GNAT family N-acetyltransferase</fullName>
    </submittedName>
</protein>
<evidence type="ECO:0000256" key="1">
    <source>
        <dbReference type="ARBA" id="ARBA00022679"/>
    </source>
</evidence>
<dbReference type="Proteomes" id="UP001432062">
    <property type="component" value="Chromosome"/>
</dbReference>
<dbReference type="PROSITE" id="PS51186">
    <property type="entry name" value="GNAT"/>
    <property type="match status" value="1"/>
</dbReference>
<reference evidence="3" key="1">
    <citation type="submission" date="2022-10" db="EMBL/GenBank/DDBJ databases">
        <title>The complete genomes of actinobacterial strains from the NBC collection.</title>
        <authorList>
            <person name="Joergensen T.S."/>
            <person name="Alvarez Arevalo M."/>
            <person name="Sterndorff E.B."/>
            <person name="Faurdal D."/>
            <person name="Vuksanovic O."/>
            <person name="Mourched A.-S."/>
            <person name="Charusanti P."/>
            <person name="Shaw S."/>
            <person name="Blin K."/>
            <person name="Weber T."/>
        </authorList>
    </citation>
    <scope>NUCLEOTIDE SEQUENCE</scope>
    <source>
        <strain evidence="3">NBC_01482</strain>
    </source>
</reference>
<dbReference type="PANTHER" id="PTHR13947">
    <property type="entry name" value="GNAT FAMILY N-ACETYLTRANSFERASE"/>
    <property type="match status" value="1"/>
</dbReference>
<organism evidence="3 4">
    <name type="scientific">Nocardia vinacea</name>
    <dbReference type="NCBI Taxonomy" id="96468"/>
    <lineage>
        <taxon>Bacteria</taxon>
        <taxon>Bacillati</taxon>
        <taxon>Actinomycetota</taxon>
        <taxon>Actinomycetes</taxon>
        <taxon>Mycobacteriales</taxon>
        <taxon>Nocardiaceae</taxon>
        <taxon>Nocardia</taxon>
    </lineage>
</organism>
<gene>
    <name evidence="3" type="ORF">OG563_42745</name>
</gene>
<dbReference type="PANTHER" id="PTHR13947:SF37">
    <property type="entry name" value="LD18367P"/>
    <property type="match status" value="1"/>
</dbReference>
<evidence type="ECO:0000313" key="4">
    <source>
        <dbReference type="Proteomes" id="UP001432062"/>
    </source>
</evidence>
<dbReference type="InterPro" id="IPR016181">
    <property type="entry name" value="Acyl_CoA_acyltransferase"/>
</dbReference>
<accession>A0ABZ1YRS6</accession>
<dbReference type="Gene3D" id="3.40.630.30">
    <property type="match status" value="1"/>
</dbReference>
<keyword evidence="1" id="KW-0808">Transferase</keyword>
<evidence type="ECO:0000313" key="3">
    <source>
        <dbReference type="EMBL" id="WUV45736.1"/>
    </source>
</evidence>
<dbReference type="CDD" id="cd04301">
    <property type="entry name" value="NAT_SF"/>
    <property type="match status" value="1"/>
</dbReference>
<dbReference type="EMBL" id="CP109441">
    <property type="protein sequence ID" value="WUV45736.1"/>
    <property type="molecule type" value="Genomic_DNA"/>
</dbReference>
<dbReference type="InterPro" id="IPR000182">
    <property type="entry name" value="GNAT_dom"/>
</dbReference>
<dbReference type="RefSeq" id="WP_329409225.1">
    <property type="nucleotide sequence ID" value="NZ_CP109441.1"/>
</dbReference>
<proteinExistence type="predicted"/>
<dbReference type="Pfam" id="PF00583">
    <property type="entry name" value="Acetyltransf_1"/>
    <property type="match status" value="1"/>
</dbReference>
<dbReference type="SUPFAM" id="SSF55729">
    <property type="entry name" value="Acyl-CoA N-acyltransferases (Nat)"/>
    <property type="match status" value="1"/>
</dbReference>
<evidence type="ECO:0000259" key="2">
    <source>
        <dbReference type="PROSITE" id="PS51186"/>
    </source>
</evidence>
<sequence>MSHVAGVRSAVDVTLSARDFDDSESTCLLHAYAQERRGVVGFDDPPGLDKPSQYHSPSGLFVVAYTTAADPFACGGVRTYPDRDHVMEIRKMYVAPGYRKIGLGRRVLAELEQHAAAYGAHEVILETGSYNQAAMHMYTSAGYHLIPAYVPDRPDFIARSRRH</sequence>
<dbReference type="InterPro" id="IPR050769">
    <property type="entry name" value="NAT_camello-type"/>
</dbReference>
<feature type="domain" description="N-acetyltransferase" evidence="2">
    <location>
        <begin position="18"/>
        <end position="163"/>
    </location>
</feature>